<dbReference type="AlphaFoldDB" id="A0A9Q1B2K3"/>
<dbReference type="GO" id="GO:0042157">
    <property type="term" value="P:lipoprotein metabolic process"/>
    <property type="evidence" value="ECO:0007669"/>
    <property type="project" value="InterPro"/>
</dbReference>
<organism evidence="2 3">
    <name type="scientific">Phrynocephalus forsythii</name>
    <dbReference type="NCBI Taxonomy" id="171643"/>
    <lineage>
        <taxon>Eukaryota</taxon>
        <taxon>Metazoa</taxon>
        <taxon>Chordata</taxon>
        <taxon>Craniata</taxon>
        <taxon>Vertebrata</taxon>
        <taxon>Euteleostomi</taxon>
        <taxon>Lepidosauria</taxon>
        <taxon>Squamata</taxon>
        <taxon>Bifurcata</taxon>
        <taxon>Unidentata</taxon>
        <taxon>Episquamata</taxon>
        <taxon>Toxicofera</taxon>
        <taxon>Iguania</taxon>
        <taxon>Acrodonta</taxon>
        <taxon>Agamidae</taxon>
        <taxon>Agaminae</taxon>
        <taxon>Phrynocephalus</taxon>
    </lineage>
</organism>
<sequence>MIKVMCSAMGKKFGKIYQQAVMAVDLHDNAFEDGAKPRMKPITIYTDQRKKIERDIRCLQEVADRIEKTHKNCTIASLAASSASATSDLLSILGLTLTPLTAGGSLILTATGIGLGAAAGITGASVGVSEQILHSKEWKKAQELIKKCEGRLRMVTGQIDCSSGLQSNQYNLKEITQYIVPVCKGSRQFHKLIRAGKELSVNVKALKSVKGNPALKVLAKQAAAAGSKARDSIKGIGQVEQVFQGTALAMSKGARAAGAALAGAWLLVDACCIVKDAVHLAKGAQVKTVSEIREKTSEFERRLDDLHKLYEGLICK</sequence>
<dbReference type="PANTHER" id="PTHR14096">
    <property type="entry name" value="APOLIPOPROTEIN L"/>
    <property type="match status" value="1"/>
</dbReference>
<dbReference type="InterPro" id="IPR008405">
    <property type="entry name" value="ApoL"/>
</dbReference>
<protein>
    <recommendedName>
        <fullName evidence="4">Apolipoprotein L3-like</fullName>
    </recommendedName>
</protein>
<evidence type="ECO:0000256" key="1">
    <source>
        <dbReference type="ARBA" id="ARBA00010090"/>
    </source>
</evidence>
<dbReference type="PANTHER" id="PTHR14096:SF27">
    <property type="entry name" value="APOLIPOPROTEIN L2"/>
    <property type="match status" value="1"/>
</dbReference>
<comment type="similarity">
    <text evidence="1">Belongs to the apolipoprotein L family.</text>
</comment>
<evidence type="ECO:0000313" key="2">
    <source>
        <dbReference type="EMBL" id="KAJ7330140.1"/>
    </source>
</evidence>
<dbReference type="GO" id="GO:0008289">
    <property type="term" value="F:lipid binding"/>
    <property type="evidence" value="ECO:0007669"/>
    <property type="project" value="InterPro"/>
</dbReference>
<dbReference type="GO" id="GO:0016020">
    <property type="term" value="C:membrane"/>
    <property type="evidence" value="ECO:0007669"/>
    <property type="project" value="TreeGrafter"/>
</dbReference>
<dbReference type="Proteomes" id="UP001142489">
    <property type="component" value="Unassembled WGS sequence"/>
</dbReference>
<evidence type="ECO:0000313" key="3">
    <source>
        <dbReference type="Proteomes" id="UP001142489"/>
    </source>
</evidence>
<dbReference type="EMBL" id="JAPFRF010000006">
    <property type="protein sequence ID" value="KAJ7330140.1"/>
    <property type="molecule type" value="Genomic_DNA"/>
</dbReference>
<keyword evidence="3" id="KW-1185">Reference proteome</keyword>
<evidence type="ECO:0008006" key="4">
    <source>
        <dbReference type="Google" id="ProtNLM"/>
    </source>
</evidence>
<reference evidence="2" key="1">
    <citation type="journal article" date="2023" name="DNA Res.">
        <title>Chromosome-level genome assembly of Phrynocephalus forsythii using third-generation DNA sequencing and Hi-C analysis.</title>
        <authorList>
            <person name="Qi Y."/>
            <person name="Zhao W."/>
            <person name="Zhao Y."/>
            <person name="Niu C."/>
            <person name="Cao S."/>
            <person name="Zhang Y."/>
        </authorList>
    </citation>
    <scope>NUCLEOTIDE SEQUENCE</scope>
    <source>
        <tissue evidence="2">Muscle</tissue>
    </source>
</reference>
<accession>A0A9Q1B2K3</accession>
<proteinExistence type="inferred from homology"/>
<dbReference type="OrthoDB" id="6363454at2759"/>
<gene>
    <name evidence="2" type="ORF">JRQ81_016314</name>
</gene>
<comment type="caution">
    <text evidence="2">The sequence shown here is derived from an EMBL/GenBank/DDBJ whole genome shotgun (WGS) entry which is preliminary data.</text>
</comment>
<dbReference type="GO" id="GO:0005576">
    <property type="term" value="C:extracellular region"/>
    <property type="evidence" value="ECO:0007669"/>
    <property type="project" value="InterPro"/>
</dbReference>
<dbReference type="GO" id="GO:0006869">
    <property type="term" value="P:lipid transport"/>
    <property type="evidence" value="ECO:0007669"/>
    <property type="project" value="InterPro"/>
</dbReference>
<name>A0A9Q1B2K3_9SAUR</name>
<dbReference type="Pfam" id="PF05461">
    <property type="entry name" value="ApoL"/>
    <property type="match status" value="1"/>
</dbReference>